<keyword evidence="2" id="KW-1185">Reference proteome</keyword>
<dbReference type="Proteomes" id="UP001382727">
    <property type="component" value="Chromosome"/>
</dbReference>
<evidence type="ECO:0000313" key="2">
    <source>
        <dbReference type="Proteomes" id="UP001382727"/>
    </source>
</evidence>
<evidence type="ECO:0000313" key="1">
    <source>
        <dbReference type="EMBL" id="WXB77784.1"/>
    </source>
</evidence>
<gene>
    <name evidence="1" type="ORF">V1351_06825</name>
</gene>
<dbReference type="RefSeq" id="WP_338751988.1">
    <property type="nucleotide sequence ID" value="NZ_CP144913.1"/>
</dbReference>
<dbReference type="EMBL" id="CP144913">
    <property type="protein sequence ID" value="WXB77784.1"/>
    <property type="molecule type" value="Genomic_DNA"/>
</dbReference>
<sequence>MDDNSQPQDVVVQLLRVLSEVDLDGLGEDLRRVDGATARRAIAGASMLAEALTRATFGSETVADALGVDFGDPPFHEQQRSPGVRITVHDDDAATAIDPASEA</sequence>
<protein>
    <submittedName>
        <fullName evidence="1">Uncharacterized protein</fullName>
    </submittedName>
</protein>
<proteinExistence type="predicted"/>
<reference evidence="1 2" key="1">
    <citation type="submission" date="2024-02" db="EMBL/GenBank/DDBJ databases">
        <title>Janibacter sp. nov., isolated from gut of marine sandworm.</title>
        <authorList>
            <person name="Kim B."/>
            <person name="Jun M.O."/>
            <person name="Shin N.-R."/>
        </authorList>
    </citation>
    <scope>NUCLEOTIDE SEQUENCE [LARGE SCALE GENOMIC DNA]</scope>
    <source>
        <strain evidence="1 2">A1S7</strain>
    </source>
</reference>
<name>A0ABZ2ML10_9MICO</name>
<organism evidence="1 2">
    <name type="scientific">Janibacter alittae</name>
    <dbReference type="NCBI Taxonomy" id="3115209"/>
    <lineage>
        <taxon>Bacteria</taxon>
        <taxon>Bacillati</taxon>
        <taxon>Actinomycetota</taxon>
        <taxon>Actinomycetes</taxon>
        <taxon>Micrococcales</taxon>
        <taxon>Intrasporangiaceae</taxon>
        <taxon>Janibacter</taxon>
    </lineage>
</organism>
<accession>A0ABZ2ML10</accession>